<evidence type="ECO:0008006" key="4">
    <source>
        <dbReference type="Google" id="ProtNLM"/>
    </source>
</evidence>
<proteinExistence type="predicted"/>
<dbReference type="PANTHER" id="PTHR35399:SF2">
    <property type="entry name" value="DUF839 DOMAIN-CONTAINING PROTEIN"/>
    <property type="match status" value="1"/>
</dbReference>
<dbReference type="SUPFAM" id="SSF63829">
    <property type="entry name" value="Calcium-dependent phosphotriesterase"/>
    <property type="match status" value="1"/>
</dbReference>
<dbReference type="InterPro" id="IPR008557">
    <property type="entry name" value="PhoX"/>
</dbReference>
<organism evidence="2 3">
    <name type="scientific">Nocardioides aromaticivorans</name>
    <dbReference type="NCBI Taxonomy" id="200618"/>
    <lineage>
        <taxon>Bacteria</taxon>
        <taxon>Bacillati</taxon>
        <taxon>Actinomycetota</taxon>
        <taxon>Actinomycetes</taxon>
        <taxon>Propionibacteriales</taxon>
        <taxon>Nocardioidaceae</taxon>
        <taxon>Nocardioides</taxon>
    </lineage>
</organism>
<dbReference type="EMBL" id="JACBZM010000001">
    <property type="protein sequence ID" value="NYI43269.1"/>
    <property type="molecule type" value="Genomic_DNA"/>
</dbReference>
<name>A0A7Y9ZD74_9ACTN</name>
<dbReference type="RefSeq" id="WP_179647517.1">
    <property type="nucleotide sequence ID" value="NZ_JACBZM010000001.1"/>
</dbReference>
<dbReference type="PANTHER" id="PTHR35399">
    <property type="entry name" value="SLR8030 PROTEIN"/>
    <property type="match status" value="1"/>
</dbReference>
<evidence type="ECO:0000313" key="3">
    <source>
        <dbReference type="Proteomes" id="UP000562045"/>
    </source>
</evidence>
<dbReference type="Pfam" id="PF05787">
    <property type="entry name" value="PhoX"/>
    <property type="match status" value="1"/>
</dbReference>
<dbReference type="AlphaFoldDB" id="A0A7Y9ZD74"/>
<comment type="caution">
    <text evidence="2">The sequence shown here is derived from an EMBL/GenBank/DDBJ whole genome shotgun (WGS) entry which is preliminary data.</text>
</comment>
<dbReference type="PROSITE" id="PS51318">
    <property type="entry name" value="TAT"/>
    <property type="match status" value="1"/>
</dbReference>
<evidence type="ECO:0000313" key="2">
    <source>
        <dbReference type="EMBL" id="NYI43269.1"/>
    </source>
</evidence>
<dbReference type="Proteomes" id="UP000562045">
    <property type="component" value="Unassembled WGS sequence"/>
</dbReference>
<evidence type="ECO:0000256" key="1">
    <source>
        <dbReference type="SAM" id="MobiDB-lite"/>
    </source>
</evidence>
<reference evidence="2 3" key="1">
    <citation type="submission" date="2020-07" db="EMBL/GenBank/DDBJ databases">
        <title>Sequencing the genomes of 1000 actinobacteria strains.</title>
        <authorList>
            <person name="Klenk H.-P."/>
        </authorList>
    </citation>
    <scope>NUCLEOTIDE SEQUENCE [LARGE SCALE GENOMIC DNA]</scope>
    <source>
        <strain evidence="2 3">DSM 15131</strain>
    </source>
</reference>
<feature type="region of interest" description="Disordered" evidence="1">
    <location>
        <begin position="1"/>
        <end position="21"/>
    </location>
</feature>
<protein>
    <recommendedName>
        <fullName evidence="4">Phosphatase</fullName>
    </recommendedName>
</protein>
<sequence length="692" mass="74063">MTSARPENRPLLSLVPEGTRHGSRSHVTCFFRCGNACDQPEPNPTDNPHVRDEITKAVARRAVLRGGAAGAGALLVGSLVTEGGLAAAATTGPAARAAAAGGVLATDRFRPVGPNKRDAFTVPSGYRSSVVIKWGDPVVYGAPEFDPRKQSVKAAERQFGFNCDYVGVLPLGRSTALLVVNHEYTTEPHMFPAGTYTDDEIKRISMTNHGMSVVRIVRGATPGSWRQVKALRSCTENRRIHIRTAFRLTGPAAGDARLRTTADPTGKRVLGTLNNCAGGTTPWGTVLSGEENFNQYFDAGAGLSPDYAAQYARYGINGSGRGWGTVDPRFDLSQEPHEPHRFGWIVEVDPYDPTSTPVKHTMLGRFKHEGANIALSRSGHAVAYMGDDERGDYLYKFVSAGKVDRSGTAAAKRRNMTLLTKGTLFVAKLTGDGTEDGRFDGKGKWIPLCSDTESFVPGMSVADVLIFTRLAADKVGPTKMDRPEDVQPNPVNGRVYAALTNNSNRGSGAMPVDEANPLPSSKVRASIGAPLTDASGNRNGYVLEMTPYNGSHTANSFTWDLFLVCGDPEAPETYFGGFDKSKVSPISCPDNVAFDRAGNLWISTDGNVLGSNDGVFRVPVAGPNRGQVQQFCTVPKGAEACGPLVTDGDRSLFVAVQHPGEVSGATFEAPASTWPHTDDFPRPAVVVSYRDR</sequence>
<gene>
    <name evidence="2" type="ORF">BJ993_000349</name>
</gene>
<accession>A0A7Y9ZD74</accession>
<dbReference type="InterPro" id="IPR006311">
    <property type="entry name" value="TAT_signal"/>
</dbReference>